<evidence type="ECO:0000259" key="2">
    <source>
        <dbReference type="PROSITE" id="PS50110"/>
    </source>
</evidence>
<dbReference type="RefSeq" id="WP_076830224.1">
    <property type="nucleotide sequence ID" value="NZ_CP121646.1"/>
</dbReference>
<keyword evidence="1" id="KW-0597">Phosphoprotein</keyword>
<feature type="domain" description="Response regulatory" evidence="2">
    <location>
        <begin position="5"/>
        <end position="115"/>
    </location>
</feature>
<dbReference type="EMBL" id="CP121646">
    <property type="protein sequence ID" value="WFU67260.1"/>
    <property type="molecule type" value="Genomic_DNA"/>
</dbReference>
<organism evidence="3 4">
    <name type="scientific">Bradyrhizobium brasilense</name>
    <dbReference type="NCBI Taxonomy" id="1419277"/>
    <lineage>
        <taxon>Bacteria</taxon>
        <taxon>Pseudomonadati</taxon>
        <taxon>Pseudomonadota</taxon>
        <taxon>Alphaproteobacteria</taxon>
        <taxon>Hyphomicrobiales</taxon>
        <taxon>Nitrobacteraceae</taxon>
        <taxon>Bradyrhizobium</taxon>
    </lineage>
</organism>
<dbReference type="Gene3D" id="3.40.50.2300">
    <property type="match status" value="1"/>
</dbReference>
<dbReference type="SUPFAM" id="SSF52172">
    <property type="entry name" value="CheY-like"/>
    <property type="match status" value="1"/>
</dbReference>
<accession>A0ABY8JSH0</accession>
<proteinExistence type="predicted"/>
<dbReference type="InterPro" id="IPR001789">
    <property type="entry name" value="Sig_transdc_resp-reg_receiver"/>
</dbReference>
<evidence type="ECO:0000256" key="1">
    <source>
        <dbReference type="PROSITE-ProRule" id="PRU00169"/>
    </source>
</evidence>
<evidence type="ECO:0000313" key="3">
    <source>
        <dbReference type="EMBL" id="WFU67260.1"/>
    </source>
</evidence>
<gene>
    <name evidence="3" type="ORF">QA636_17925</name>
</gene>
<reference evidence="3 4" key="1">
    <citation type="submission" date="2023-04" db="EMBL/GenBank/DDBJ databases">
        <title>Australian commercial rhizobial inoculants.</title>
        <authorList>
            <person name="Kohlmeier M.G."/>
            <person name="O'Hara G.W."/>
            <person name="Colombi E."/>
            <person name="Ramsay J.P."/>
            <person name="Terpolilli J."/>
        </authorList>
    </citation>
    <scope>NUCLEOTIDE SEQUENCE [LARGE SCALE GENOMIC DNA]</scope>
    <source>
        <strain evidence="3 4">CB627</strain>
    </source>
</reference>
<sequence length="136" mass="14828">MQATTVLIVEQDVLVRHPLAEYLRECGYRVMEATQHDEARECLEGGKHCIEVALIDVGGATGSGFALSAWIRSNYPTVKTMLGATVGKVLALAGDLCEEGPQAAKKLNYRPVLDHIRQLLATRKPPKITSRDTRAG</sequence>
<dbReference type="Proteomes" id="UP001221546">
    <property type="component" value="Chromosome"/>
</dbReference>
<protein>
    <submittedName>
        <fullName evidence="3">Response regulator</fullName>
    </submittedName>
</protein>
<keyword evidence="4" id="KW-1185">Reference proteome</keyword>
<name>A0ABY8JSH0_9BRAD</name>
<feature type="modified residue" description="4-aspartylphosphate" evidence="1">
    <location>
        <position position="56"/>
    </location>
</feature>
<dbReference type="InterPro" id="IPR011006">
    <property type="entry name" value="CheY-like_superfamily"/>
</dbReference>
<evidence type="ECO:0000313" key="4">
    <source>
        <dbReference type="Proteomes" id="UP001221546"/>
    </source>
</evidence>
<dbReference type="PROSITE" id="PS50110">
    <property type="entry name" value="RESPONSE_REGULATORY"/>
    <property type="match status" value="1"/>
</dbReference>